<feature type="region of interest" description="Disordered" evidence="1">
    <location>
        <begin position="576"/>
        <end position="649"/>
    </location>
</feature>
<dbReference type="AlphaFoldDB" id="A0A8H4QDV1"/>
<proteinExistence type="predicted"/>
<organism evidence="2 3">
    <name type="scientific">Ophiocordyceps camponoti-floridani</name>
    <dbReference type="NCBI Taxonomy" id="2030778"/>
    <lineage>
        <taxon>Eukaryota</taxon>
        <taxon>Fungi</taxon>
        <taxon>Dikarya</taxon>
        <taxon>Ascomycota</taxon>
        <taxon>Pezizomycotina</taxon>
        <taxon>Sordariomycetes</taxon>
        <taxon>Hypocreomycetidae</taxon>
        <taxon>Hypocreales</taxon>
        <taxon>Ophiocordycipitaceae</taxon>
        <taxon>Ophiocordyceps</taxon>
    </lineage>
</organism>
<feature type="region of interest" description="Disordered" evidence="1">
    <location>
        <begin position="512"/>
        <end position="544"/>
    </location>
</feature>
<evidence type="ECO:0000313" key="2">
    <source>
        <dbReference type="EMBL" id="KAF4595691.1"/>
    </source>
</evidence>
<dbReference type="Proteomes" id="UP000562929">
    <property type="component" value="Unassembled WGS sequence"/>
</dbReference>
<evidence type="ECO:0000256" key="1">
    <source>
        <dbReference type="SAM" id="MobiDB-lite"/>
    </source>
</evidence>
<feature type="region of interest" description="Disordered" evidence="1">
    <location>
        <begin position="96"/>
        <end position="122"/>
    </location>
</feature>
<keyword evidence="3" id="KW-1185">Reference proteome</keyword>
<sequence>MAGGEPELFVAIAALAVSIVALMATFMQVIQQYYASASGYSKCNEKVMGGWAKTKSRRFSWDELRYEVQFDAPVIFVSPPTNKRGPVPDAPIFVLDGTEQSKTATDTTSNLDESKEKTAKERIHTADNERASWLVLLNAVQEMEAKSAAWQKYQYDRLNSLGPPRVDRPELPSKPPTFADHHSFAVVVQRKRKTWDTMPSSVSRPYATTTICHLVEMMAALGVYWKEFDRNVDRYRAEGNGFMLMGERLSDLGLIFSFQVYGKYRFERSRVIPVDDVKELCFGFVPTVYREIVDHSRLGGPSDEPWDFAFLHGYLHMATRRDISETLIAIGCNKNTVRRFTHESGKTAHLFPLSFEILGMIARTFHIRNSCFTYLPNPTPDRWKEKSFSLRKMLGAFGSRIQNDISGSPRNAAVRSRIARHVKDILRYQGASQCLVRLQALHSALDDADEVLTARVSDGRRSIADEPQAGDAYAWDSGSERAQKLRRRMVLNVLRYHIQEVVRLLNKSLETQPLQVPEQSPTSPTSRRRASLDGDRGPFENINESSPDEVHIAFMDVYFGVIRGQVVNLARESVKRKLDRQQEAEPRHQASFGGRTRRNSGDTSSSLAVLDDAGPAVSGPDEPQDGDGLGSADGDQEGEMTSLANEPVGENFWAMKRSRSF</sequence>
<feature type="compositionally biased region" description="Basic and acidic residues" evidence="1">
    <location>
        <begin position="576"/>
        <end position="588"/>
    </location>
</feature>
<accession>A0A8H4QDV1</accession>
<comment type="caution">
    <text evidence="2">The sequence shown here is derived from an EMBL/GenBank/DDBJ whole genome shotgun (WGS) entry which is preliminary data.</text>
</comment>
<dbReference type="EMBL" id="JAACLJ010000001">
    <property type="protein sequence ID" value="KAF4595691.1"/>
    <property type="molecule type" value="Genomic_DNA"/>
</dbReference>
<evidence type="ECO:0000313" key="3">
    <source>
        <dbReference type="Proteomes" id="UP000562929"/>
    </source>
</evidence>
<reference evidence="2 3" key="1">
    <citation type="journal article" date="2020" name="G3 (Bethesda)">
        <title>Genetic Underpinnings of Host Manipulation by Ophiocordyceps as Revealed by Comparative Transcriptomics.</title>
        <authorList>
            <person name="Will I."/>
            <person name="Das B."/>
            <person name="Trinh T."/>
            <person name="Brachmann A."/>
            <person name="Ohm R.A."/>
            <person name="de Bekker C."/>
        </authorList>
    </citation>
    <scope>NUCLEOTIDE SEQUENCE [LARGE SCALE GENOMIC DNA]</scope>
    <source>
        <strain evidence="2 3">EC05</strain>
    </source>
</reference>
<protein>
    <submittedName>
        <fullName evidence="2">Putative Modin</fullName>
    </submittedName>
</protein>
<name>A0A8H4QDV1_9HYPO</name>
<gene>
    <name evidence="2" type="ORF">GQ602_001304</name>
</gene>
<feature type="compositionally biased region" description="Basic and acidic residues" evidence="1">
    <location>
        <begin position="112"/>
        <end position="122"/>
    </location>
</feature>
<dbReference type="OrthoDB" id="5227693at2759"/>
<feature type="compositionally biased region" description="Polar residues" evidence="1">
    <location>
        <begin position="98"/>
        <end position="111"/>
    </location>
</feature>